<dbReference type="Proteomes" id="UP000295689">
    <property type="component" value="Unassembled WGS sequence"/>
</dbReference>
<name>A0A4R2BJE9_9BACI</name>
<evidence type="ECO:0000313" key="1">
    <source>
        <dbReference type="EMBL" id="TCN26735.1"/>
    </source>
</evidence>
<sequence length="50" mass="5768">MTSTFDSLADEKLLDVYNQALKLKLENHFIQLIEEELNRRGLVSRISFAG</sequence>
<organism evidence="1 2">
    <name type="scientific">Mesobacillus foraminis</name>
    <dbReference type="NCBI Taxonomy" id="279826"/>
    <lineage>
        <taxon>Bacteria</taxon>
        <taxon>Bacillati</taxon>
        <taxon>Bacillota</taxon>
        <taxon>Bacilli</taxon>
        <taxon>Bacillales</taxon>
        <taxon>Bacillaceae</taxon>
        <taxon>Mesobacillus</taxon>
    </lineage>
</organism>
<comment type="caution">
    <text evidence="1">The sequence shown here is derived from an EMBL/GenBank/DDBJ whole genome shotgun (WGS) entry which is preliminary data.</text>
</comment>
<dbReference type="InterPro" id="IPR015064">
    <property type="entry name" value="Sda"/>
</dbReference>
<protein>
    <submittedName>
        <fullName evidence="1">Sporulation inhibitor A</fullName>
    </submittedName>
</protein>
<dbReference type="EMBL" id="SLVV01000003">
    <property type="protein sequence ID" value="TCN26735.1"/>
    <property type="molecule type" value="Genomic_DNA"/>
</dbReference>
<proteinExistence type="predicted"/>
<dbReference type="SUPFAM" id="SSF100985">
    <property type="entry name" value="Sporulation inhibitor Sda"/>
    <property type="match status" value="1"/>
</dbReference>
<gene>
    <name evidence="1" type="ORF">EV146_103258</name>
</gene>
<dbReference type="Gene3D" id="1.10.287.1100">
    <property type="entry name" value="Sporulation inhibitor A"/>
    <property type="match status" value="1"/>
</dbReference>
<dbReference type="Pfam" id="PF08970">
    <property type="entry name" value="Sda"/>
    <property type="match status" value="1"/>
</dbReference>
<reference evidence="1 2" key="1">
    <citation type="journal article" date="2015" name="Stand. Genomic Sci.">
        <title>Genomic Encyclopedia of Bacterial and Archaeal Type Strains, Phase III: the genomes of soil and plant-associated and newly described type strains.</title>
        <authorList>
            <person name="Whitman W.B."/>
            <person name="Woyke T."/>
            <person name="Klenk H.P."/>
            <person name="Zhou Y."/>
            <person name="Lilburn T.G."/>
            <person name="Beck B.J."/>
            <person name="De Vos P."/>
            <person name="Vandamme P."/>
            <person name="Eisen J.A."/>
            <person name="Garrity G."/>
            <person name="Hugenholtz P."/>
            <person name="Kyrpides N.C."/>
        </authorList>
    </citation>
    <scope>NUCLEOTIDE SEQUENCE [LARGE SCALE GENOMIC DNA]</scope>
    <source>
        <strain evidence="1 2">CV53</strain>
    </source>
</reference>
<dbReference type="AlphaFoldDB" id="A0A4R2BJE9"/>
<dbReference type="InterPro" id="IPR036916">
    <property type="entry name" value="Sda_sf"/>
</dbReference>
<dbReference type="RefSeq" id="WP_241993825.1">
    <property type="nucleotide sequence ID" value="NZ_CP033044.1"/>
</dbReference>
<accession>A0A4R2BJE9</accession>
<evidence type="ECO:0000313" key="2">
    <source>
        <dbReference type="Proteomes" id="UP000295689"/>
    </source>
</evidence>
<keyword evidence="2" id="KW-1185">Reference proteome</keyword>